<evidence type="ECO:0000313" key="3">
    <source>
        <dbReference type="Proteomes" id="UP000003448"/>
    </source>
</evidence>
<keyword evidence="3" id="KW-1185">Reference proteome</keyword>
<feature type="compositionally biased region" description="Low complexity" evidence="1">
    <location>
        <begin position="412"/>
        <end position="429"/>
    </location>
</feature>
<dbReference type="OrthoDB" id="5124141at2"/>
<evidence type="ECO:0000313" key="2">
    <source>
        <dbReference type="EMBL" id="CCH19327.1"/>
    </source>
</evidence>
<name>I0L680_9ACTN</name>
<reference evidence="3" key="1">
    <citation type="journal article" date="2012" name="J. Bacteriol.">
        <title>Genome Sequence of Micromonospora lupini Lupac 08, Isolated from Root Nodules of Lupinus angustifolius.</title>
        <authorList>
            <person name="Alonso-Vega P."/>
            <person name="Normand P."/>
            <person name="Bacigalupe R."/>
            <person name="Pujic P."/>
            <person name="Lajus A."/>
            <person name="Vallenet D."/>
            <person name="Carro L."/>
            <person name="Coll P."/>
            <person name="Trujillo M.E."/>
        </authorList>
    </citation>
    <scope>NUCLEOTIDE SEQUENCE [LARGE SCALE GENOMIC DNA]</scope>
    <source>
        <strain evidence="3">Lupac 08</strain>
    </source>
</reference>
<protein>
    <submittedName>
        <fullName evidence="2">Uncharacterized protein</fullName>
    </submittedName>
</protein>
<proteinExistence type="predicted"/>
<accession>I0L680</accession>
<evidence type="ECO:0000256" key="1">
    <source>
        <dbReference type="SAM" id="MobiDB-lite"/>
    </source>
</evidence>
<organism evidence="2 3">
    <name type="scientific">Micromonospora lupini str. Lupac 08</name>
    <dbReference type="NCBI Taxonomy" id="1150864"/>
    <lineage>
        <taxon>Bacteria</taxon>
        <taxon>Bacillati</taxon>
        <taxon>Actinomycetota</taxon>
        <taxon>Actinomycetes</taxon>
        <taxon>Micromonosporales</taxon>
        <taxon>Micromonosporaceae</taxon>
        <taxon>Micromonospora</taxon>
    </lineage>
</organism>
<dbReference type="EMBL" id="CAIE01000034">
    <property type="protein sequence ID" value="CCH19327.1"/>
    <property type="molecule type" value="Genomic_DNA"/>
</dbReference>
<sequence>MSGTGPAAHDAVKPWLLLDIDGVLNPVGDHADRGFTPHDLHGYQVQLNPEHGVLLNALDREGLVELRWATTWNDAANAYVAPVVGLADPLPVLVIDRALAGPVPFGVNWKAASVLAEADGMPFAWLDDFFTDPDRRWAEARVLDTGVPTLLVPIDPAVGLLPDHLDQVRSWAQSTSGPAVLSGEELLERTPHLAADPVSRERAEWFARTCNALPGQATGLDRRDLTVSLWDRCATAVTAEHSGEPRGVRPTDEFVRQSFRRFLRGDGAAATVWADRAALRAAQPERGGVAHAKDSYRLVLGDPADRDAGRRIQQLVDSAVADLGISPDIQRTHRSVLIGSPGPLVQVSVRADRSDTSSDLTVAFGHGGRAERVPYDQLLRDGPDALLERVTGVARSVAEMREGRPAAVAYLPRPAARRPQQQPHQATPAVRPPTSPQPSRGRR</sequence>
<feature type="region of interest" description="Disordered" evidence="1">
    <location>
        <begin position="412"/>
        <end position="443"/>
    </location>
</feature>
<comment type="caution">
    <text evidence="2">The sequence shown here is derived from an EMBL/GenBank/DDBJ whole genome shotgun (WGS) entry which is preliminary data.</text>
</comment>
<dbReference type="Proteomes" id="UP000003448">
    <property type="component" value="Unassembled WGS sequence"/>
</dbReference>
<gene>
    <name evidence="2" type="ORF">MILUP08_30042</name>
</gene>
<dbReference type="eggNOG" id="COG1877">
    <property type="taxonomic scope" value="Bacteria"/>
</dbReference>
<dbReference type="AlphaFoldDB" id="I0L680"/>
<dbReference type="RefSeq" id="WP_007453554.1">
    <property type="nucleotide sequence ID" value="NZ_HF570107.1"/>
</dbReference>
<dbReference type="STRING" id="1150864.MILUP08_30042"/>